<dbReference type="Proteomes" id="UP000263517">
    <property type="component" value="Unassembled WGS sequence"/>
</dbReference>
<dbReference type="EMBL" id="DNAN01000286">
    <property type="protein sequence ID" value="HAW75712.1"/>
    <property type="molecule type" value="Genomic_DNA"/>
</dbReference>
<feature type="transmembrane region" description="Helical" evidence="1">
    <location>
        <begin position="12"/>
        <end position="36"/>
    </location>
</feature>
<keyword evidence="1" id="KW-0812">Transmembrane</keyword>
<protein>
    <recommendedName>
        <fullName evidence="4">LPS export ABC transporter permease LptF</fullName>
    </recommendedName>
</protein>
<evidence type="ECO:0000313" key="3">
    <source>
        <dbReference type="Proteomes" id="UP000263517"/>
    </source>
</evidence>
<organism evidence="2 3">
    <name type="scientific">Alteromonas australica</name>
    <dbReference type="NCBI Taxonomy" id="589873"/>
    <lineage>
        <taxon>Bacteria</taxon>
        <taxon>Pseudomonadati</taxon>
        <taxon>Pseudomonadota</taxon>
        <taxon>Gammaproteobacteria</taxon>
        <taxon>Alteromonadales</taxon>
        <taxon>Alteromonadaceae</taxon>
        <taxon>Alteromonas/Salinimonas group</taxon>
        <taxon>Alteromonas</taxon>
    </lineage>
</organism>
<evidence type="ECO:0000313" key="2">
    <source>
        <dbReference type="EMBL" id="HAW75712.1"/>
    </source>
</evidence>
<evidence type="ECO:0008006" key="4">
    <source>
        <dbReference type="Google" id="ProtNLM"/>
    </source>
</evidence>
<dbReference type="AlphaFoldDB" id="A0A350P345"/>
<feature type="transmembrane region" description="Helical" evidence="1">
    <location>
        <begin position="56"/>
        <end position="75"/>
    </location>
</feature>
<sequence length="86" mass="9490">MRLNRYSYLDLGVLTLLAGIWLMAAATLLMGVALMSHDPYVEITNASDVLLSIVKVFGMFVIPIMLLIGTTFGAAKMTSLREGRRR</sequence>
<gene>
    <name evidence="2" type="ORF">DCW74_08260</name>
</gene>
<reference evidence="2 3" key="1">
    <citation type="journal article" date="2018" name="Nat. Biotechnol.">
        <title>A standardized bacterial taxonomy based on genome phylogeny substantially revises the tree of life.</title>
        <authorList>
            <person name="Parks D.H."/>
            <person name="Chuvochina M."/>
            <person name="Waite D.W."/>
            <person name="Rinke C."/>
            <person name="Skarshewski A."/>
            <person name="Chaumeil P.A."/>
            <person name="Hugenholtz P."/>
        </authorList>
    </citation>
    <scope>NUCLEOTIDE SEQUENCE [LARGE SCALE GENOMIC DNA]</scope>
    <source>
        <strain evidence="2">UBA11978</strain>
    </source>
</reference>
<evidence type="ECO:0000256" key="1">
    <source>
        <dbReference type="SAM" id="Phobius"/>
    </source>
</evidence>
<name>A0A350P345_9ALTE</name>
<accession>A0A350P345</accession>
<proteinExistence type="predicted"/>
<keyword evidence="1" id="KW-1133">Transmembrane helix</keyword>
<comment type="caution">
    <text evidence="2">The sequence shown here is derived from an EMBL/GenBank/DDBJ whole genome shotgun (WGS) entry which is preliminary data.</text>
</comment>
<keyword evidence="1" id="KW-0472">Membrane</keyword>